<evidence type="ECO:0000313" key="4">
    <source>
        <dbReference type="Proteomes" id="UP001354989"/>
    </source>
</evidence>
<keyword evidence="4" id="KW-1185">Reference proteome</keyword>
<evidence type="ECO:0000313" key="3">
    <source>
        <dbReference type="EMBL" id="BDC98106.1"/>
    </source>
</evidence>
<feature type="transmembrane region" description="Helical" evidence="1">
    <location>
        <begin position="671"/>
        <end position="701"/>
    </location>
</feature>
<dbReference type="InterPro" id="IPR000883">
    <property type="entry name" value="Cyt_C_Oxase_1"/>
</dbReference>
<feature type="transmembrane region" description="Helical" evidence="1">
    <location>
        <begin position="447"/>
        <end position="468"/>
    </location>
</feature>
<feature type="transmembrane region" description="Helical" evidence="1">
    <location>
        <begin position="336"/>
        <end position="358"/>
    </location>
</feature>
<feature type="transmembrane region" description="Helical" evidence="1">
    <location>
        <begin position="230"/>
        <end position="251"/>
    </location>
</feature>
<dbReference type="PANTHER" id="PTHR10422">
    <property type="entry name" value="CYTOCHROME C OXIDASE SUBUNIT 1"/>
    <property type="match status" value="1"/>
</dbReference>
<keyword evidence="1" id="KW-0812">Transmembrane</keyword>
<organism evidence="3 4">
    <name type="scientific">Persicobacter psychrovividus</name>
    <dbReference type="NCBI Taxonomy" id="387638"/>
    <lineage>
        <taxon>Bacteria</taxon>
        <taxon>Pseudomonadati</taxon>
        <taxon>Bacteroidota</taxon>
        <taxon>Cytophagia</taxon>
        <taxon>Cytophagales</taxon>
        <taxon>Persicobacteraceae</taxon>
        <taxon>Persicobacter</taxon>
    </lineage>
</organism>
<feature type="transmembrane region" description="Helical" evidence="1">
    <location>
        <begin position="520"/>
        <end position="541"/>
    </location>
</feature>
<feature type="transmembrane region" description="Helical" evidence="1">
    <location>
        <begin position="631"/>
        <end position="650"/>
    </location>
</feature>
<feature type="transmembrane region" description="Helical" evidence="1">
    <location>
        <begin position="414"/>
        <end position="435"/>
    </location>
</feature>
<feature type="transmembrane region" description="Helical" evidence="1">
    <location>
        <begin position="589"/>
        <end position="611"/>
    </location>
</feature>
<feature type="transmembrane region" description="Helical" evidence="1">
    <location>
        <begin position="721"/>
        <end position="739"/>
    </location>
</feature>
<feature type="transmembrane region" description="Helical" evidence="1">
    <location>
        <begin position="547"/>
        <end position="568"/>
    </location>
</feature>
<feature type="transmembrane region" description="Helical" evidence="1">
    <location>
        <begin position="286"/>
        <end position="309"/>
    </location>
</feature>
<dbReference type="Gene3D" id="1.20.210.10">
    <property type="entry name" value="Cytochrome c oxidase-like, subunit I domain"/>
    <property type="match status" value="1"/>
</dbReference>
<name>A0ABN6LA10_9BACT</name>
<keyword evidence="1" id="KW-0472">Membrane</keyword>
<dbReference type="Pfam" id="PF22085">
    <property type="entry name" value="NorB_cytochrome_c-like"/>
    <property type="match status" value="1"/>
</dbReference>
<dbReference type="InterPro" id="IPR054309">
    <property type="entry name" value="NorB_cytochrome_c-like"/>
</dbReference>
<sequence length="762" mass="85547">MKNNYKKYWWAFIAVMVGSFAVLLFFGREIYKQAPPIPQQVVDAQGNVVMSMKQIQDGQNVWQSIGGQDIGSIWGHGAYQAPDWSADYLHREAMFILDKWSNAKFGKKYDALSKADQAPLQLQLQDMIRKNTYDAATKKLTVPSVRVEAFKSISKHFTDLFMGGKGLHELRQAYALKEHTIYDATRMEDMNAFFFWTSWACVTERSAGGVSYSNNWPHEPLVGNEATSSLLMWSLFSVVILIAGILFLSFFHAKEEDGMEEEHELPQQDPMFGLKPTPSMKATLKYFWVVAALFVLQVGMGALTAHYGVEGQAFFGLDLSAILPYAVTRSWHLQLAILWIATSWLATGLFIAPAVAGFEPKFQKLGVDILFVALFIVVGGSMAGQWFSIMQKMGLTASFWFGHQGYEYVELGRFWQILLFAGLGIWLVLMGRCLVPAIKNAKENKSLLTMFLISSAAIGLFYGAGLMWGRHTNLSMAEYWRWWVVHLWVEGFFEVFATVVIAFLFTRLGLVKVESATKATLGSATIFLFGGILGTFHHLYFTGTPTGVMAVGAAFSALEIAPLSLLGFEAYSYYKQAKKGKWLQRYKWPINYFISVAFWNGLGAGVFGFLINPPIALYYMQGLNLTPVHGHTALFGVYGMLGIGLTLFSLRAMAPSMEWSERLMKNIFWSLNIGLLAMTVISILPIGIAQTFAAMDVGLWYARSAEFLQNPTFQSIRWSRVFGDVIFTFGLLSLVYFIFTFSKSYLTGKTEAAKTEKEEELV</sequence>
<feature type="transmembrane region" description="Helical" evidence="1">
    <location>
        <begin position="365"/>
        <end position="387"/>
    </location>
</feature>
<feature type="transmembrane region" description="Helical" evidence="1">
    <location>
        <begin position="7"/>
        <end position="27"/>
    </location>
</feature>
<dbReference type="InterPro" id="IPR036927">
    <property type="entry name" value="Cyt_c_oxase-like_su1_sf"/>
</dbReference>
<feature type="transmembrane region" description="Helical" evidence="1">
    <location>
        <begin position="488"/>
        <end position="508"/>
    </location>
</feature>
<dbReference type="Proteomes" id="UP001354989">
    <property type="component" value="Chromosome"/>
</dbReference>
<dbReference type="PANTHER" id="PTHR10422:SF38">
    <property type="entry name" value="CYTOCHROME B SUBUNIT OF NITRIC OXIDE REDUCTASE"/>
    <property type="match status" value="1"/>
</dbReference>
<dbReference type="RefSeq" id="WP_338397494.1">
    <property type="nucleotide sequence ID" value="NZ_AP025292.1"/>
</dbReference>
<gene>
    <name evidence="3" type="ORF">PEPS_03870</name>
</gene>
<evidence type="ECO:0000259" key="2">
    <source>
        <dbReference type="Pfam" id="PF22085"/>
    </source>
</evidence>
<dbReference type="Pfam" id="PF00115">
    <property type="entry name" value="COX1"/>
    <property type="match status" value="1"/>
</dbReference>
<dbReference type="SUPFAM" id="SSF81442">
    <property type="entry name" value="Cytochrome c oxidase subunit I-like"/>
    <property type="match status" value="1"/>
</dbReference>
<evidence type="ECO:0000256" key="1">
    <source>
        <dbReference type="SAM" id="Phobius"/>
    </source>
</evidence>
<keyword evidence="1" id="KW-1133">Transmembrane helix</keyword>
<reference evidence="3 4" key="1">
    <citation type="submission" date="2021-12" db="EMBL/GenBank/DDBJ databases">
        <title>Genome sequencing of bacteria with rrn-lacking chromosome and rrn-plasmid.</title>
        <authorList>
            <person name="Anda M."/>
            <person name="Iwasaki W."/>
        </authorList>
    </citation>
    <scope>NUCLEOTIDE SEQUENCE [LARGE SCALE GENOMIC DNA]</scope>
    <source>
        <strain evidence="3 4">NBRC 101262</strain>
    </source>
</reference>
<dbReference type="EMBL" id="AP025292">
    <property type="protein sequence ID" value="BDC98106.1"/>
    <property type="molecule type" value="Genomic_DNA"/>
</dbReference>
<feature type="domain" description="Nitric oxide reductase subunit B cytochrome c-like" evidence="2">
    <location>
        <begin position="38"/>
        <end position="218"/>
    </location>
</feature>
<proteinExistence type="predicted"/>
<accession>A0ABN6LA10</accession>
<protein>
    <submittedName>
        <fullName evidence="3">Nitric-oxide reductase large subunit</fullName>
    </submittedName>
</protein>